<proteinExistence type="predicted"/>
<feature type="compositionally biased region" description="Low complexity" evidence="1">
    <location>
        <begin position="105"/>
        <end position="115"/>
    </location>
</feature>
<accession>A0A7S9PW46</accession>
<organism evidence="2 3">
    <name type="scientific">Epichloe festucae (strain Fl1)</name>
    <dbReference type="NCBI Taxonomy" id="877507"/>
    <lineage>
        <taxon>Eukaryota</taxon>
        <taxon>Fungi</taxon>
        <taxon>Dikarya</taxon>
        <taxon>Ascomycota</taxon>
        <taxon>Pezizomycotina</taxon>
        <taxon>Sordariomycetes</taxon>
        <taxon>Hypocreomycetidae</taxon>
        <taxon>Hypocreales</taxon>
        <taxon>Clavicipitaceae</taxon>
        <taxon>Epichloe</taxon>
    </lineage>
</organism>
<gene>
    <name evidence="2" type="ORF">C2857_006043</name>
</gene>
<dbReference type="Proteomes" id="UP000594364">
    <property type="component" value="Chromosome 3"/>
</dbReference>
<sequence length="480" mass="51476">MSSLQRTRSLRKPTKPLTAEPAASTAHPSRSASPSRLPVKPSTRPTSVHAPVLGRSTSLSKKQKAPAAQDPVKKESHHPPLSSAHRPASVVVKTRPTSAGGGSGSAPPTRGPSASHIRAKSTVTSLSAATALRPPSRERSAGAPSTSTKTVRGRSASADKGPSTPVGKQHTTITPSAAAAEAAKPRLRPAFSTLQQHYSPAKAHNPKPLTSAILAPPSPSRLPANIAASAETSRLQAELVQLHLLHRDARAVQSQWQASAKQKLGSRFDKLSRESACIAAREASALEGDNVLALRQWARSGKNIEDKMQALDEIMTNLWTLSEPAGRHARIVRRFERFVDGVCDAEEARQSTEKTKTALTSHDALFIGELDDSWREEVAALTRRLEAWREQLSSIDDFDSGSSDSDSDSGGGGASKPSLEKMLSGARELILGMLAELYTMGEIEQQALAREHAWIEGMNREDEDELELDTPRAGAVWRVL</sequence>
<feature type="region of interest" description="Disordered" evidence="1">
    <location>
        <begin position="1"/>
        <end position="184"/>
    </location>
</feature>
<evidence type="ECO:0000313" key="2">
    <source>
        <dbReference type="EMBL" id="QPH01840.1"/>
    </source>
</evidence>
<evidence type="ECO:0000313" key="3">
    <source>
        <dbReference type="Proteomes" id="UP000594364"/>
    </source>
</evidence>
<protein>
    <submittedName>
        <fullName evidence="2">Uncharacterized protein</fullName>
    </submittedName>
</protein>
<dbReference type="EMBL" id="CP031387">
    <property type="protein sequence ID" value="QPH01840.1"/>
    <property type="molecule type" value="Genomic_DNA"/>
</dbReference>
<keyword evidence="3" id="KW-1185">Reference proteome</keyword>
<name>A0A7S9PW46_EPIFF</name>
<evidence type="ECO:0000256" key="1">
    <source>
        <dbReference type="SAM" id="MobiDB-lite"/>
    </source>
</evidence>
<dbReference type="AlphaFoldDB" id="A0A7S9PW46"/>
<feature type="region of interest" description="Disordered" evidence="1">
    <location>
        <begin position="396"/>
        <end position="419"/>
    </location>
</feature>
<dbReference type="OrthoDB" id="5429993at2759"/>
<reference evidence="2 3" key="1">
    <citation type="journal article" date="2018" name="PLoS Genet.">
        <title>Repeat elements organise 3D genome structure and mediate transcription in the filamentous fungus Epichloe festucae.</title>
        <authorList>
            <person name="Winter D.J."/>
            <person name="Ganley A.R.D."/>
            <person name="Young C.A."/>
            <person name="Liachko I."/>
            <person name="Schardl C.L."/>
            <person name="Dupont P.Y."/>
            <person name="Berry D."/>
            <person name="Ram A."/>
            <person name="Scott B."/>
            <person name="Cox M.P."/>
        </authorList>
    </citation>
    <scope>NUCLEOTIDE SEQUENCE [LARGE SCALE GENOMIC DNA]</scope>
    <source>
        <strain evidence="2 3">Fl1</strain>
    </source>
</reference>